<comment type="caution">
    <text evidence="3">The sequence shown here is derived from an EMBL/GenBank/DDBJ whole genome shotgun (WGS) entry which is preliminary data.</text>
</comment>
<gene>
    <name evidence="3" type="ORF">AXG93_3822s1480</name>
</gene>
<organism evidence="3 4">
    <name type="scientific">Marchantia polymorpha subsp. ruderalis</name>
    <dbReference type="NCBI Taxonomy" id="1480154"/>
    <lineage>
        <taxon>Eukaryota</taxon>
        <taxon>Viridiplantae</taxon>
        <taxon>Streptophyta</taxon>
        <taxon>Embryophyta</taxon>
        <taxon>Marchantiophyta</taxon>
        <taxon>Marchantiopsida</taxon>
        <taxon>Marchantiidae</taxon>
        <taxon>Marchantiales</taxon>
        <taxon>Marchantiaceae</taxon>
        <taxon>Marchantia</taxon>
    </lineage>
</organism>
<reference evidence="3" key="1">
    <citation type="submission" date="2016-03" db="EMBL/GenBank/DDBJ databases">
        <title>Mechanisms controlling the formation of the plant cell surface in tip-growing cells are functionally conserved among land plants.</title>
        <authorList>
            <person name="Honkanen S."/>
            <person name="Jones V.A."/>
            <person name="Morieri G."/>
            <person name="Champion C."/>
            <person name="Hetherington A.J."/>
            <person name="Kelly S."/>
            <person name="Saint-Marcoux D."/>
            <person name="Proust H."/>
            <person name="Prescott H."/>
            <person name="Dolan L."/>
        </authorList>
    </citation>
    <scope>NUCLEOTIDE SEQUENCE [LARGE SCALE GENOMIC DNA]</scope>
    <source>
        <tissue evidence="3">Whole gametophyte</tissue>
    </source>
</reference>
<protein>
    <submittedName>
        <fullName evidence="3">Uncharacterized protein</fullName>
    </submittedName>
</protein>
<name>A0A176WJV1_MARPO</name>
<sequence length="134" mass="14134">MTRHVLGGQYLPTWAAVLVIHLEAAFGAPEETRILSASDSGAVIADWTGVASWGSRLIDSKAIYSMDRAEQRGVSQESHEANDVRAERKKNIGWSEGSAAAETGPRAEAGGKLCPGPAAEDDGLSERVSGGRNE</sequence>
<evidence type="ECO:0000256" key="1">
    <source>
        <dbReference type="SAM" id="MobiDB-lite"/>
    </source>
</evidence>
<evidence type="ECO:0000313" key="3">
    <source>
        <dbReference type="EMBL" id="OAE33490.1"/>
    </source>
</evidence>
<feature type="signal peptide" evidence="2">
    <location>
        <begin position="1"/>
        <end position="27"/>
    </location>
</feature>
<dbReference type="Proteomes" id="UP000077202">
    <property type="component" value="Unassembled WGS sequence"/>
</dbReference>
<feature type="compositionally biased region" description="Basic and acidic residues" evidence="1">
    <location>
        <begin position="70"/>
        <end position="90"/>
    </location>
</feature>
<keyword evidence="2" id="KW-0732">Signal</keyword>
<dbReference type="EMBL" id="LVLJ01000653">
    <property type="protein sequence ID" value="OAE33490.1"/>
    <property type="molecule type" value="Genomic_DNA"/>
</dbReference>
<keyword evidence="4" id="KW-1185">Reference proteome</keyword>
<dbReference type="AlphaFoldDB" id="A0A176WJV1"/>
<evidence type="ECO:0000313" key="4">
    <source>
        <dbReference type="Proteomes" id="UP000077202"/>
    </source>
</evidence>
<feature type="region of interest" description="Disordered" evidence="1">
    <location>
        <begin position="70"/>
        <end position="134"/>
    </location>
</feature>
<proteinExistence type="predicted"/>
<accession>A0A176WJV1</accession>
<evidence type="ECO:0000256" key="2">
    <source>
        <dbReference type="SAM" id="SignalP"/>
    </source>
</evidence>
<feature type="chain" id="PRO_5008052551" evidence="2">
    <location>
        <begin position="28"/>
        <end position="134"/>
    </location>
</feature>